<gene>
    <name evidence="2" type="ORF">RM530_00720</name>
</gene>
<dbReference type="InterPro" id="IPR003141">
    <property type="entry name" value="Pol/His_phosphatase_N"/>
</dbReference>
<evidence type="ECO:0000313" key="2">
    <source>
        <dbReference type="EMBL" id="MDT0495891.1"/>
    </source>
</evidence>
<comment type="caution">
    <text evidence="2">The sequence shown here is derived from an EMBL/GenBank/DDBJ whole genome shotgun (WGS) entry which is preliminary data.</text>
</comment>
<sequence>MSSPIDLHCHSTASDGRLRPAAVVQAASAAGVRVLALTDHDGVSGLPEAQAAAAEAGLHLLPGIELSTTWNRQGVHIVGLGIDPRASALNDCIAIVSARRRARAETMAHKLEGFGLSNALQRAQALAEGGLITRTHFARLLVESGVSRDLGRAFKNLLGNGKPADVKIEWITLARAIEVIHAAGGCAVLAHPMKYKLSNTKLRQLFADFAALGGDAVEVCCGNTPSDQTQFAAAQTRRFNLAGSVGSDFHDPGQTWIGLGRLPPLPVDITPVWERLPTQRAVIEAALA</sequence>
<keyword evidence="3" id="KW-1185">Reference proteome</keyword>
<dbReference type="Gene3D" id="1.10.150.650">
    <property type="match status" value="1"/>
</dbReference>
<reference evidence="2 3" key="1">
    <citation type="submission" date="2023-09" db="EMBL/GenBank/DDBJ databases">
        <authorList>
            <person name="Rey-Velasco X."/>
        </authorList>
    </citation>
    <scope>NUCLEOTIDE SEQUENCE [LARGE SCALE GENOMIC DNA]</scope>
    <source>
        <strain evidence="2 3">W345</strain>
    </source>
</reference>
<dbReference type="PANTHER" id="PTHR42924">
    <property type="entry name" value="EXONUCLEASE"/>
    <property type="match status" value="1"/>
</dbReference>
<evidence type="ECO:0000259" key="1">
    <source>
        <dbReference type="SMART" id="SM00481"/>
    </source>
</evidence>
<dbReference type="CDD" id="cd07438">
    <property type="entry name" value="PHP_HisPPase_AMP"/>
    <property type="match status" value="1"/>
</dbReference>
<dbReference type="InterPro" id="IPR004013">
    <property type="entry name" value="PHP_dom"/>
</dbReference>
<dbReference type="RefSeq" id="WP_311363283.1">
    <property type="nucleotide sequence ID" value="NZ_JAVRIC010000001.1"/>
</dbReference>
<proteinExistence type="predicted"/>
<dbReference type="SUPFAM" id="SSF89550">
    <property type="entry name" value="PHP domain-like"/>
    <property type="match status" value="1"/>
</dbReference>
<dbReference type="InterPro" id="IPR016195">
    <property type="entry name" value="Pol/histidinol_Pase-like"/>
</dbReference>
<name>A0ABU2WDE4_9GAMM</name>
<dbReference type="Pfam" id="PF02811">
    <property type="entry name" value="PHP"/>
    <property type="match status" value="1"/>
</dbReference>
<dbReference type="Gene3D" id="3.20.20.140">
    <property type="entry name" value="Metal-dependent hydrolases"/>
    <property type="match status" value="1"/>
</dbReference>
<dbReference type="Proteomes" id="UP001254608">
    <property type="component" value="Unassembled WGS sequence"/>
</dbReference>
<dbReference type="InterPro" id="IPR052018">
    <property type="entry name" value="PHP_domain"/>
</dbReference>
<dbReference type="EMBL" id="JAVRIC010000001">
    <property type="protein sequence ID" value="MDT0495891.1"/>
    <property type="molecule type" value="Genomic_DNA"/>
</dbReference>
<organism evidence="2 3">
    <name type="scientific">Banduia mediterranea</name>
    <dbReference type="NCBI Taxonomy" id="3075609"/>
    <lineage>
        <taxon>Bacteria</taxon>
        <taxon>Pseudomonadati</taxon>
        <taxon>Pseudomonadota</taxon>
        <taxon>Gammaproteobacteria</taxon>
        <taxon>Nevskiales</taxon>
        <taxon>Algiphilaceae</taxon>
        <taxon>Banduia</taxon>
    </lineage>
</organism>
<feature type="domain" description="Polymerase/histidinol phosphatase N-terminal" evidence="1">
    <location>
        <begin position="5"/>
        <end position="70"/>
    </location>
</feature>
<dbReference type="PANTHER" id="PTHR42924:SF3">
    <property type="entry name" value="POLYMERASE_HISTIDINOL PHOSPHATASE N-TERMINAL DOMAIN-CONTAINING PROTEIN"/>
    <property type="match status" value="1"/>
</dbReference>
<protein>
    <submittedName>
        <fullName evidence="2">PHP domain-containing protein</fullName>
    </submittedName>
</protein>
<evidence type="ECO:0000313" key="3">
    <source>
        <dbReference type="Proteomes" id="UP001254608"/>
    </source>
</evidence>
<accession>A0ABU2WDE4</accession>
<dbReference type="SMART" id="SM00481">
    <property type="entry name" value="POLIIIAc"/>
    <property type="match status" value="1"/>
</dbReference>